<comment type="subcellular location">
    <subcellularLocation>
        <location evidence="1">Membrane</location>
    </subcellularLocation>
</comment>
<organism evidence="9">
    <name type="scientific">hydrothermal vent metagenome</name>
    <dbReference type="NCBI Taxonomy" id="652676"/>
    <lineage>
        <taxon>unclassified sequences</taxon>
        <taxon>metagenomes</taxon>
        <taxon>ecological metagenomes</taxon>
    </lineage>
</organism>
<dbReference type="SUPFAM" id="SSF49464">
    <property type="entry name" value="Carboxypeptidase regulatory domain-like"/>
    <property type="match status" value="2"/>
</dbReference>
<keyword evidence="4" id="KW-0106">Calcium</keyword>
<name>A0A1W1C8R4_9ZZZZ</name>
<dbReference type="EMBL" id="FPHK01000058">
    <property type="protein sequence ID" value="SFV62139.1"/>
    <property type="molecule type" value="Genomic_DNA"/>
</dbReference>
<dbReference type="Pfam" id="PF00028">
    <property type="entry name" value="Cadherin"/>
    <property type="match status" value="1"/>
</dbReference>
<protein>
    <submittedName>
        <fullName evidence="9">T1SS secreted agglutinin RTX</fullName>
    </submittedName>
</protein>
<accession>A0A1W1C8R4</accession>
<keyword evidence="5" id="KW-0130">Cell adhesion</keyword>
<proteinExistence type="predicted"/>
<feature type="domain" description="Cadherin" evidence="8">
    <location>
        <begin position="381"/>
        <end position="476"/>
    </location>
</feature>
<dbReference type="PRINTS" id="PR00205">
    <property type="entry name" value="CADHERIN"/>
</dbReference>
<keyword evidence="6" id="KW-1133">Transmembrane helix</keyword>
<dbReference type="SUPFAM" id="SSF49313">
    <property type="entry name" value="Cadherin-like"/>
    <property type="match status" value="4"/>
</dbReference>
<reference evidence="9" key="1">
    <citation type="submission" date="2016-10" db="EMBL/GenBank/DDBJ databases">
        <authorList>
            <person name="de Groot N.N."/>
        </authorList>
    </citation>
    <scope>NUCLEOTIDE SEQUENCE</scope>
</reference>
<evidence type="ECO:0000256" key="1">
    <source>
        <dbReference type="ARBA" id="ARBA00004370"/>
    </source>
</evidence>
<dbReference type="PROSITE" id="PS50268">
    <property type="entry name" value="CADHERIN_2"/>
    <property type="match status" value="4"/>
</dbReference>
<evidence type="ECO:0000256" key="5">
    <source>
        <dbReference type="ARBA" id="ARBA00022889"/>
    </source>
</evidence>
<dbReference type="GO" id="GO:0005911">
    <property type="term" value="C:cell-cell junction"/>
    <property type="evidence" value="ECO:0007669"/>
    <property type="project" value="TreeGrafter"/>
</dbReference>
<dbReference type="InterPro" id="IPR015919">
    <property type="entry name" value="Cadherin-like_sf"/>
</dbReference>
<evidence type="ECO:0000256" key="7">
    <source>
        <dbReference type="ARBA" id="ARBA00023136"/>
    </source>
</evidence>
<dbReference type="SMART" id="SM00112">
    <property type="entry name" value="CA"/>
    <property type="match status" value="4"/>
</dbReference>
<feature type="domain" description="Cadherin" evidence="8">
    <location>
        <begin position="588"/>
        <end position="671"/>
    </location>
</feature>
<dbReference type="GO" id="GO:0007156">
    <property type="term" value="P:homophilic cell adhesion via plasma membrane adhesion molecules"/>
    <property type="evidence" value="ECO:0007669"/>
    <property type="project" value="InterPro"/>
</dbReference>
<gene>
    <name evidence="9" type="ORF">MNB_SM-6-96</name>
</gene>
<evidence type="ECO:0000256" key="4">
    <source>
        <dbReference type="ARBA" id="ARBA00022837"/>
    </source>
</evidence>
<keyword evidence="3" id="KW-0677">Repeat</keyword>
<keyword evidence="7" id="KW-0472">Membrane</keyword>
<dbReference type="AlphaFoldDB" id="A0A1W1C8R4"/>
<dbReference type="InterPro" id="IPR002126">
    <property type="entry name" value="Cadherin-like_dom"/>
</dbReference>
<feature type="domain" description="Cadherin" evidence="8">
    <location>
        <begin position="488"/>
        <end position="570"/>
    </location>
</feature>
<sequence>MKKNYLVSAALAAIVLTGCGGDGSSNSNTPTTTTTINKNAYLSDSRMAGVTYTCGSLQGTTTQEGKFQYNTKCSNVNFSIGGINLGHIPISNLSDNQIIYPSDLLGLDFNNTSDPKLQAMLQLVQSLDADQNPYNGIDINSTALIHENINFDDNISLSDVQRVLTNLGKTIIPMNDAVAHYEDTLRHDLNISINTVNPAPAIIVKEAIPVAQDLMALQINGERGAKIYVDGIYSTTIGDSALATLDINTSNLTEGNNTTSITLKNDNNRTSQPTLVTVPVDRTAPAITNSSEYNVTENTFDAFVANATDSSGILDYTLTGTDAHYFDINTTNGKIVFKSAPDYEVKTTYNTQLVATDKFYNTTVKSIQINIININDNAPVMETNSTVYADENQFIATQLTANDVDNLNPLRFSINGVDATNFELNSSTGLLKFKQAPDYEVKTNYEINATVSDGEHNTTKQLTISINNLNDEIPVITQTTFQTNENQITPLTLTSTDPDGNTTYSYTISGTDAHFFDFNNTTGTLTLKNAPDYEQKTTYDVNVTVSDGLNTHTQPITLDIQNLDDEVPVFLSNSTINLNENTQTFMIDASDDYSLKYSLVSGNDSSLFTIDQTTGEVSFKQNPDYENPADINKDNNYTISVKLDDTVPSHAQTRQFTISIQNVDDVPTPQLSDNINLDGIVSDNKPIANAHIYIEDTNKVLKEVYSDTAGLYHIDVSDMTPPFVIMAVLPDYSRLYSYNNGNYAYTNITPITSLVVSKMANSLQTTLNDFFIDFSTLSQQNDLSSTFDTAYANIKSYFDTSLTTNLLSGFNHFYNYFTFTGFNYDKVLKTYDMAVNGTQVAVRENNTTLATFDTQNIASPDMNITGRALDAAGNVLANATINIFYYINGIRHDINASTDDNGRYVVALPRLRQYTMNVSDETLSAIYNDLATFYTSLNELQITNIYLVNTNTNITVSGAIHNARNGNTLNAGTIKVRTGYNNRTATPVATAQVNQNGTYSLSNLPTGVYTFEINSNGYYPLFTNVFFTSDSSTSDFSLMPDNRTSILNRDAFATAVLTWGNLPYDLDSHLYIAADSNNSQRTEVYYNNKYAGTYPDDKNNPCATAGTIASLDLDDTDSYGPETTTICTRYPYISHFFVYNFSEDSYPEVSAKAKVVVRTTDGTTYEIVPPSTNPNNYNYWKVFDIDPSGNIIPVSSYAASVTDTP</sequence>
<dbReference type="InterPro" id="IPR050971">
    <property type="entry name" value="Cadherin-domain_protein"/>
</dbReference>
<dbReference type="InterPro" id="IPR008969">
    <property type="entry name" value="CarboxyPept-like_regulatory"/>
</dbReference>
<evidence type="ECO:0000256" key="2">
    <source>
        <dbReference type="ARBA" id="ARBA00022692"/>
    </source>
</evidence>
<dbReference type="PANTHER" id="PTHR24025:SF23">
    <property type="entry name" value="NEURAL-CADHERIN"/>
    <property type="match status" value="1"/>
</dbReference>
<evidence type="ECO:0000259" key="8">
    <source>
        <dbReference type="PROSITE" id="PS50268"/>
    </source>
</evidence>
<dbReference type="CDD" id="cd11304">
    <property type="entry name" value="Cadherin_repeat"/>
    <property type="match status" value="4"/>
</dbReference>
<evidence type="ECO:0000313" key="9">
    <source>
        <dbReference type="EMBL" id="SFV62139.1"/>
    </source>
</evidence>
<dbReference type="PROSITE" id="PS51257">
    <property type="entry name" value="PROKAR_LIPOPROTEIN"/>
    <property type="match status" value="1"/>
</dbReference>
<dbReference type="GO" id="GO:0016020">
    <property type="term" value="C:membrane"/>
    <property type="evidence" value="ECO:0007669"/>
    <property type="project" value="UniProtKB-SubCell"/>
</dbReference>
<evidence type="ECO:0000256" key="6">
    <source>
        <dbReference type="ARBA" id="ARBA00022989"/>
    </source>
</evidence>
<dbReference type="GO" id="GO:0005509">
    <property type="term" value="F:calcium ion binding"/>
    <property type="evidence" value="ECO:0007669"/>
    <property type="project" value="InterPro"/>
</dbReference>
<dbReference type="PANTHER" id="PTHR24025">
    <property type="entry name" value="DESMOGLEIN FAMILY MEMBER"/>
    <property type="match status" value="1"/>
</dbReference>
<dbReference type="Gene3D" id="2.60.40.60">
    <property type="entry name" value="Cadherins"/>
    <property type="match status" value="4"/>
</dbReference>
<keyword evidence="2" id="KW-0812">Transmembrane</keyword>
<feature type="domain" description="Cadherin" evidence="8">
    <location>
        <begin position="287"/>
        <end position="381"/>
    </location>
</feature>
<dbReference type="Gene3D" id="2.60.40.1120">
    <property type="entry name" value="Carboxypeptidase-like, regulatory domain"/>
    <property type="match status" value="1"/>
</dbReference>
<evidence type="ECO:0000256" key="3">
    <source>
        <dbReference type="ARBA" id="ARBA00022737"/>
    </source>
</evidence>